<feature type="compositionally biased region" description="Basic and acidic residues" evidence="1">
    <location>
        <begin position="712"/>
        <end position="722"/>
    </location>
</feature>
<reference evidence="4 5" key="1">
    <citation type="submission" date="2019-12" db="EMBL/GenBank/DDBJ databases">
        <authorList>
            <person name="Floudas D."/>
            <person name="Bentzer J."/>
            <person name="Ahren D."/>
            <person name="Johansson T."/>
            <person name="Persson P."/>
            <person name="Tunlid A."/>
        </authorList>
    </citation>
    <scope>NUCLEOTIDE SEQUENCE [LARGE SCALE GENOMIC DNA]</scope>
    <source>
        <strain evidence="4 5">CBS 102.39</strain>
    </source>
</reference>
<organism evidence="4 5">
    <name type="scientific">Agrocybe pediades</name>
    <dbReference type="NCBI Taxonomy" id="84607"/>
    <lineage>
        <taxon>Eukaryota</taxon>
        <taxon>Fungi</taxon>
        <taxon>Dikarya</taxon>
        <taxon>Basidiomycota</taxon>
        <taxon>Agaricomycotina</taxon>
        <taxon>Agaricomycetes</taxon>
        <taxon>Agaricomycetidae</taxon>
        <taxon>Agaricales</taxon>
        <taxon>Agaricineae</taxon>
        <taxon>Strophariaceae</taxon>
        <taxon>Agrocybe</taxon>
    </lineage>
</organism>
<protein>
    <recommendedName>
        <fullName evidence="3">GH16 domain-containing protein</fullName>
    </recommendedName>
</protein>
<feature type="region of interest" description="Disordered" evidence="1">
    <location>
        <begin position="572"/>
        <end position="1067"/>
    </location>
</feature>
<feature type="compositionally biased region" description="Low complexity" evidence="1">
    <location>
        <begin position="976"/>
        <end position="985"/>
    </location>
</feature>
<dbReference type="InterPro" id="IPR000757">
    <property type="entry name" value="Beta-glucanase-like"/>
</dbReference>
<dbReference type="PROSITE" id="PS51762">
    <property type="entry name" value="GH16_2"/>
    <property type="match status" value="1"/>
</dbReference>
<feature type="compositionally biased region" description="Low complexity" evidence="1">
    <location>
        <begin position="622"/>
        <end position="631"/>
    </location>
</feature>
<dbReference type="PANTHER" id="PTHR10963:SF24">
    <property type="entry name" value="GLYCOSIDASE C21B10.07-RELATED"/>
    <property type="match status" value="1"/>
</dbReference>
<proteinExistence type="predicted"/>
<evidence type="ECO:0000313" key="5">
    <source>
        <dbReference type="Proteomes" id="UP000521872"/>
    </source>
</evidence>
<evidence type="ECO:0000313" key="4">
    <source>
        <dbReference type="EMBL" id="KAF4622022.1"/>
    </source>
</evidence>
<feature type="compositionally biased region" description="Polar residues" evidence="1">
    <location>
        <begin position="428"/>
        <end position="455"/>
    </location>
</feature>
<comment type="caution">
    <text evidence="4">The sequence shown here is derived from an EMBL/GenBank/DDBJ whole genome shotgun (WGS) entry which is preliminary data.</text>
</comment>
<keyword evidence="2" id="KW-0812">Transmembrane</keyword>
<dbReference type="EMBL" id="JAACJL010000002">
    <property type="protein sequence ID" value="KAF4622022.1"/>
    <property type="molecule type" value="Genomic_DNA"/>
</dbReference>
<dbReference type="SUPFAM" id="SSF49899">
    <property type="entry name" value="Concanavalin A-like lectins/glucanases"/>
    <property type="match status" value="1"/>
</dbReference>
<feature type="compositionally biased region" description="Low complexity" evidence="1">
    <location>
        <begin position="768"/>
        <end position="792"/>
    </location>
</feature>
<feature type="compositionally biased region" description="Polar residues" evidence="1">
    <location>
        <begin position="986"/>
        <end position="1002"/>
    </location>
</feature>
<dbReference type="Gene3D" id="2.60.120.200">
    <property type="match status" value="1"/>
</dbReference>
<feature type="compositionally biased region" description="Polar residues" evidence="1">
    <location>
        <begin position="793"/>
        <end position="826"/>
    </location>
</feature>
<feature type="compositionally biased region" description="Polar residues" evidence="1">
    <location>
        <begin position="603"/>
        <end position="613"/>
    </location>
</feature>
<feature type="region of interest" description="Disordered" evidence="1">
    <location>
        <begin position="425"/>
        <end position="457"/>
    </location>
</feature>
<evidence type="ECO:0000256" key="1">
    <source>
        <dbReference type="SAM" id="MobiDB-lite"/>
    </source>
</evidence>
<feature type="compositionally biased region" description="Polar residues" evidence="1">
    <location>
        <begin position="729"/>
        <end position="738"/>
    </location>
</feature>
<feature type="compositionally biased region" description="Low complexity" evidence="1">
    <location>
        <begin position="931"/>
        <end position="953"/>
    </location>
</feature>
<feature type="compositionally biased region" description="Polar residues" evidence="1">
    <location>
        <begin position="904"/>
        <end position="915"/>
    </location>
</feature>
<evidence type="ECO:0000256" key="2">
    <source>
        <dbReference type="SAM" id="Phobius"/>
    </source>
</evidence>
<dbReference type="AlphaFoldDB" id="A0A8H4R2H5"/>
<feature type="domain" description="GH16" evidence="3">
    <location>
        <begin position="62"/>
        <end position="350"/>
    </location>
</feature>
<dbReference type="GO" id="GO:0004553">
    <property type="term" value="F:hydrolase activity, hydrolyzing O-glycosyl compounds"/>
    <property type="evidence" value="ECO:0007669"/>
    <property type="project" value="InterPro"/>
</dbReference>
<feature type="compositionally biased region" description="Low complexity" evidence="1">
    <location>
        <begin position="644"/>
        <end position="687"/>
    </location>
</feature>
<accession>A0A8H4R2H5</accession>
<dbReference type="InterPro" id="IPR050546">
    <property type="entry name" value="Glycosyl_Hydrlase_16"/>
</dbReference>
<dbReference type="CDD" id="cd02181">
    <property type="entry name" value="GH16_fungal_Lam16A_glucanase"/>
    <property type="match status" value="1"/>
</dbReference>
<gene>
    <name evidence="4" type="ORF">D9613_009544</name>
</gene>
<keyword evidence="5" id="KW-1185">Reference proteome</keyword>
<feature type="compositionally biased region" description="Low complexity" evidence="1">
    <location>
        <begin position="1003"/>
        <end position="1064"/>
    </location>
</feature>
<name>A0A8H4R2H5_9AGAR</name>
<keyword evidence="2" id="KW-1133">Transmembrane helix</keyword>
<dbReference type="Pfam" id="PF26113">
    <property type="entry name" value="GH16_XgeA"/>
    <property type="match status" value="1"/>
</dbReference>
<dbReference type="InterPro" id="IPR013320">
    <property type="entry name" value="ConA-like_dom_sf"/>
</dbReference>
<feature type="compositionally biased region" description="Polar residues" evidence="1">
    <location>
        <begin position="954"/>
        <end position="963"/>
    </location>
</feature>
<dbReference type="GO" id="GO:0009251">
    <property type="term" value="P:glucan catabolic process"/>
    <property type="evidence" value="ECO:0007669"/>
    <property type="project" value="TreeGrafter"/>
</dbReference>
<feature type="compositionally biased region" description="Polar residues" evidence="1">
    <location>
        <begin position="688"/>
        <end position="699"/>
    </location>
</feature>
<feature type="compositionally biased region" description="Low complexity" evidence="1">
    <location>
        <begin position="856"/>
        <end position="885"/>
    </location>
</feature>
<feature type="compositionally biased region" description="Polar residues" evidence="1">
    <location>
        <begin position="833"/>
        <end position="846"/>
    </location>
</feature>
<dbReference type="PANTHER" id="PTHR10963">
    <property type="entry name" value="GLYCOSYL HYDROLASE-RELATED"/>
    <property type="match status" value="1"/>
</dbReference>
<sequence>MVPTVDGELTGQGAAQILLKLQEPTEWHAAAFLSSPTTFPFALSDSALPFSIDHDHDETLTNTTHDLPIPRRCYAIRYTAGLGPLVYLIFHFNLILLASAQAFEVVQDFSGTSFFDKWDFFGNFDNLTSGDVIWLNRSDAMSQQLAFVNDAGHAIIKVDNTTDVPFNIKRNTVRITSQQSFGLGSIIVSDMLHLPFGCSVWPAFWTKGINWPADGEIDIVEAVNLDSQNQMALHTTQGCFHSPVDPSQQTGSPGQLNCNSTDSSGCTVLETKQGSFGQQFAANGGGVFATQFDFSGIFIWFWPRANVPPSLQNTTSTSPLASLADWGPPSAAYPSSNDTNGCNVPAFFDAQNIVIDITLCGTFSHPRIYSAGAPSIYQPQCGSQGPTGLCYNDNVIGSGANYANAFFEIQYVRVYAAPGSAAATPGTFSSGSQPSPTGGDVASSSQTDNGGTNPRSWGDTIKAKPAMNWVGHLIAAVLALGLHVNSQAAIHNGRIKADHLLIVTITNPCFDGDYEDGILKNLFAITKFILIMIYHPVSRRIKHLVLKLVRLRLVAAWAPVVPEMPPFSTTSLRSLHGSPGSHPHAESVSLRSSSRVPSVSRVTGATTQAQNGPTEEAHSTTRTETTATRSSPQGIAMPTTRPNGSHSSRTPLGSSSSSASNRAVPTSQTRATSFTTGSSKPTGSSTSVRGHQATSGSKTSRSRVPVETTTGTHKETGQQDLHHAHRTSSSRSLPSTVKSKAASPTVHHTAASTSSGQHQHHRTDTRLSSASTFTSKSTSHGASTTSAISTTSLPHQTKQRSGTTSILHDHTPSATINMSSSLSLPSTVKRKTASSTLHHTTTFTNDQHQHHRTDTRLSSTLTRTRSASHGASSGGVPTTSPSPSKTRQHGATSVPHDHTPGPAITTSRTKTSAGGHSTASQSQDSSRSRTIHTTSTFSSISTQSQITTRSTLTAHTKVSESSGTRPTTDTDRTDTKTATTASPTSHQHPAATTTSAGPSRSPSSIATGHSTHSTASATLTPSSVTAKGHDSSISSLTKTSSGITGAPTGTNSHTTSISTHTSVLSHKKPGSSFIEHFTTPSPVHPPPWPTAFVFSDHVVNPRSTGGVTIAIPFTVYFIAVAVLIGYLGRRQVQRRRKKHEEEKWRKY</sequence>
<dbReference type="Proteomes" id="UP000521872">
    <property type="component" value="Unassembled WGS sequence"/>
</dbReference>
<feature type="transmembrane region" description="Helical" evidence="2">
    <location>
        <begin position="1109"/>
        <end position="1128"/>
    </location>
</feature>
<feature type="compositionally biased region" description="Low complexity" evidence="1">
    <location>
        <begin position="587"/>
        <end position="602"/>
    </location>
</feature>
<evidence type="ECO:0000259" key="3">
    <source>
        <dbReference type="PROSITE" id="PS51762"/>
    </source>
</evidence>
<keyword evidence="2" id="KW-0472">Membrane</keyword>